<dbReference type="SUPFAM" id="SSF52343">
    <property type="entry name" value="Ferredoxin reductase-like, C-terminal NADP-linked domain"/>
    <property type="match status" value="1"/>
</dbReference>
<evidence type="ECO:0000256" key="2">
    <source>
        <dbReference type="ARBA" id="ARBA00022714"/>
    </source>
</evidence>
<dbReference type="InterPro" id="IPR036010">
    <property type="entry name" value="2Fe-2S_ferredoxin-like_sf"/>
</dbReference>
<keyword evidence="2" id="KW-0408">Iron</keyword>
<dbReference type="PRINTS" id="PR00410">
    <property type="entry name" value="PHEHYDRXLASE"/>
</dbReference>
<keyword evidence="2" id="KW-0479">Metal-binding</keyword>
<comment type="caution">
    <text evidence="5">The sequence shown here is derived from an EMBL/GenBank/DDBJ whole genome shotgun (WGS) entry which is preliminary data.</text>
</comment>
<dbReference type="InterPro" id="IPR001041">
    <property type="entry name" value="2Fe-2S_ferredoxin-type"/>
</dbReference>
<dbReference type="GO" id="GO:0008860">
    <property type="term" value="F:ferredoxin-NAD+ reductase activity"/>
    <property type="evidence" value="ECO:0007669"/>
    <property type="project" value="UniProtKB-EC"/>
</dbReference>
<dbReference type="CDD" id="cd00207">
    <property type="entry name" value="fer2"/>
    <property type="match status" value="1"/>
</dbReference>
<feature type="domain" description="FAD-binding FR-type" evidence="4">
    <location>
        <begin position="112"/>
        <end position="222"/>
    </location>
</feature>
<dbReference type="PANTHER" id="PTHR47354">
    <property type="entry name" value="NADH OXIDOREDUCTASE HCR"/>
    <property type="match status" value="1"/>
</dbReference>
<dbReference type="SUPFAM" id="SSF54292">
    <property type="entry name" value="2Fe-2S ferredoxin-like"/>
    <property type="match status" value="1"/>
</dbReference>
<reference evidence="5 6" key="1">
    <citation type="submission" date="2015-03" db="EMBL/GenBank/DDBJ databases">
        <authorList>
            <person name="Regsiter A."/>
            <person name="william w."/>
        </authorList>
    </citation>
    <scope>NUCLEOTIDE SEQUENCE [LARGE SCALE GENOMIC DNA]</scope>
    <source>
        <strain evidence="5 6">CB1</strain>
    </source>
</reference>
<dbReference type="InterPro" id="IPR050415">
    <property type="entry name" value="MRET"/>
</dbReference>
<keyword evidence="6" id="KW-1185">Reference proteome</keyword>
<evidence type="ECO:0000313" key="6">
    <source>
        <dbReference type="Proteomes" id="UP000078599"/>
    </source>
</evidence>
<organism evidence="5 6">
    <name type="scientific">Thiomonas arsenitoxydans (strain DSM 22701 / CIP 110005 / 3As)</name>
    <dbReference type="NCBI Taxonomy" id="426114"/>
    <lineage>
        <taxon>Bacteria</taxon>
        <taxon>Pseudomonadati</taxon>
        <taxon>Pseudomonadota</taxon>
        <taxon>Betaproteobacteria</taxon>
        <taxon>Burkholderiales</taxon>
        <taxon>Thiomonas</taxon>
    </lineage>
</organism>
<name>A0ABP1YWK4_THIA3</name>
<keyword evidence="2" id="KW-0001">2Fe-2S</keyword>
<dbReference type="InterPro" id="IPR006058">
    <property type="entry name" value="2Fe2S_fd_BS"/>
</dbReference>
<keyword evidence="5" id="KW-0560">Oxidoreductase</keyword>
<feature type="domain" description="2Fe-2S ferredoxin-type" evidence="3">
    <location>
        <begin position="15"/>
        <end position="105"/>
    </location>
</feature>
<dbReference type="InterPro" id="IPR017938">
    <property type="entry name" value="Riboflavin_synthase-like_b-brl"/>
</dbReference>
<dbReference type="PROSITE" id="PS00197">
    <property type="entry name" value="2FE2S_FER_1"/>
    <property type="match status" value="1"/>
</dbReference>
<evidence type="ECO:0000313" key="5">
    <source>
        <dbReference type="EMBL" id="CQR26269.1"/>
    </source>
</evidence>
<dbReference type="EC" id="1.18.1.3" evidence="5"/>
<dbReference type="InterPro" id="IPR008333">
    <property type="entry name" value="Cbr1-like_FAD-bd_dom"/>
</dbReference>
<dbReference type="Pfam" id="PF00111">
    <property type="entry name" value="Fer2"/>
    <property type="match status" value="1"/>
</dbReference>
<gene>
    <name evidence="5" type="ORF">THICB1_10012</name>
</gene>
<dbReference type="Gene3D" id="3.40.50.80">
    <property type="entry name" value="Nucleotide-binding domain of ferredoxin-NADP reductase (FNR) module"/>
    <property type="match status" value="1"/>
</dbReference>
<protein>
    <submittedName>
        <fullName evidence="5">Ferredoxin--NAD(+) reductase</fullName>
        <ecNumber evidence="5">1.18.1.3</ecNumber>
    </submittedName>
</protein>
<dbReference type="InterPro" id="IPR017927">
    <property type="entry name" value="FAD-bd_FR_type"/>
</dbReference>
<dbReference type="Gene3D" id="3.10.20.30">
    <property type="match status" value="1"/>
</dbReference>
<dbReference type="InterPro" id="IPR039261">
    <property type="entry name" value="FNR_nucleotide-bd"/>
</dbReference>
<dbReference type="Pfam" id="PF00970">
    <property type="entry name" value="FAD_binding_6"/>
    <property type="match status" value="1"/>
</dbReference>
<dbReference type="InterPro" id="IPR012675">
    <property type="entry name" value="Beta-grasp_dom_sf"/>
</dbReference>
<evidence type="ECO:0000259" key="4">
    <source>
        <dbReference type="PROSITE" id="PS51384"/>
    </source>
</evidence>
<proteinExistence type="predicted"/>
<dbReference type="PANTHER" id="PTHR47354:SF5">
    <property type="entry name" value="PROTEIN RFBI"/>
    <property type="match status" value="1"/>
</dbReference>
<dbReference type="SUPFAM" id="SSF63380">
    <property type="entry name" value="Riboflavin synthase domain-like"/>
    <property type="match status" value="1"/>
</dbReference>
<dbReference type="EMBL" id="CTRI01000001">
    <property type="protein sequence ID" value="CQR26269.1"/>
    <property type="molecule type" value="Genomic_DNA"/>
</dbReference>
<dbReference type="Gene3D" id="2.40.30.10">
    <property type="entry name" value="Translation factors"/>
    <property type="match status" value="1"/>
</dbReference>
<accession>A0ABP1YWK4</accession>
<dbReference type="InterPro" id="IPR001433">
    <property type="entry name" value="OxRdtase_FAD/NAD-bd"/>
</dbReference>
<sequence length="366" mass="40029">MGRPGEFLESIHSMPRVHILPAETDLLADPDENLLKLLRRHQVPIRYSCKSGECGSCKCVLESGQVKLKKYDPKALPDAQRDSGIILACRAILSEDITIRLTDSDDLIAHPERKLLCRVVALEPLTQDIFALRLHIEFADMEGIPFTFSAGQYVQIVVEVDGQEIARDFSMASTPVDAEYDDLLEFHIRRTPTGALSSLLGGVIRPGAQLLVRGPMGTSYFRPRHQGPLYAVGGGTGLAPMLSVAQTALDNGKLEPVVLFAGFRNQADVYGLEQMEQMRRSYRNFSYHLALDEAQPGDPPQAVHRPLAAHLLEQVADFAGSKVYLAGPPGMVEAISASLLERGLPEKDLHADAFYPPVTAELAPAA</sequence>
<keyword evidence="2" id="KW-0411">Iron-sulfur</keyword>
<evidence type="ECO:0000259" key="3">
    <source>
        <dbReference type="PROSITE" id="PS51085"/>
    </source>
</evidence>
<dbReference type="Proteomes" id="UP000078599">
    <property type="component" value="Unassembled WGS sequence"/>
</dbReference>
<comment type="cofactor">
    <cofactor evidence="1">
        <name>FAD</name>
        <dbReference type="ChEBI" id="CHEBI:57692"/>
    </cofactor>
</comment>
<dbReference type="PROSITE" id="PS51085">
    <property type="entry name" value="2FE2S_FER_2"/>
    <property type="match status" value="1"/>
</dbReference>
<dbReference type="PROSITE" id="PS51384">
    <property type="entry name" value="FAD_FR"/>
    <property type="match status" value="1"/>
</dbReference>
<dbReference type="Pfam" id="PF00175">
    <property type="entry name" value="NAD_binding_1"/>
    <property type="match status" value="1"/>
</dbReference>
<evidence type="ECO:0000256" key="1">
    <source>
        <dbReference type="ARBA" id="ARBA00001974"/>
    </source>
</evidence>